<dbReference type="InterPro" id="IPR039724">
    <property type="entry name" value="WDR91"/>
</dbReference>
<dbReference type="PANTHER" id="PTHR13083:SF3">
    <property type="entry name" value="WD REPEAT-CONTAINING PROTEIN 91"/>
    <property type="match status" value="1"/>
</dbReference>
<proteinExistence type="inferred from homology"/>
<evidence type="ECO:0000256" key="4">
    <source>
        <dbReference type="ARBA" id="ARBA00022753"/>
    </source>
</evidence>
<dbReference type="PROSITE" id="PS50896">
    <property type="entry name" value="LISH"/>
    <property type="match status" value="1"/>
</dbReference>
<keyword evidence="4" id="KW-0967">Endosome</keyword>
<dbReference type="GO" id="GO:0031902">
    <property type="term" value="C:late endosome membrane"/>
    <property type="evidence" value="ECO:0007669"/>
    <property type="project" value="TreeGrafter"/>
</dbReference>
<dbReference type="AlphaFoldDB" id="A0A0A9XRW3"/>
<name>A0A0A9XRW3_LYGHE</name>
<dbReference type="GO" id="GO:0141039">
    <property type="term" value="F:phosphatidylinositol 3-kinase inhibitor activity"/>
    <property type="evidence" value="ECO:0007669"/>
    <property type="project" value="InterPro"/>
</dbReference>
<sequence>MSHLRYLDELVREYLLFRGFTITLKSFDGELKVDKDRGFRVDRIVDQFLVFINNSDLTSLRELWLHFDQKIFSKLDHDFTQGLRKLEVSLLKFYLVMAVSNNRPEKVSEFFQKLTPELQNQPEWKDWFMLPFIKNPEEHSTFAVNFTKQWQDTFLVSLHNFLSIIYQVIPEPALSSYEEEATKLRRLQEENESLKHKLSTLSHCSDVILDAVPPIDIMDDFYIIAQETPTSGDGHSKSLKNLIRTIGGGLPTSPIMGRKPHCQGNQ</sequence>
<dbReference type="GO" id="GO:0031901">
    <property type="term" value="C:early endosome membrane"/>
    <property type="evidence" value="ECO:0007669"/>
    <property type="project" value="TreeGrafter"/>
</dbReference>
<feature type="coiled-coil region" evidence="5">
    <location>
        <begin position="177"/>
        <end position="204"/>
    </location>
</feature>
<accession>A0A0A9XRW3</accession>
<dbReference type="EMBL" id="GBHO01022026">
    <property type="protein sequence ID" value="JAG21578.1"/>
    <property type="molecule type" value="Transcribed_RNA"/>
</dbReference>
<dbReference type="GO" id="GO:0051898">
    <property type="term" value="P:negative regulation of phosphatidylinositol 3-kinase/protein kinase B signal transduction"/>
    <property type="evidence" value="ECO:0007669"/>
    <property type="project" value="InterPro"/>
</dbReference>
<organism evidence="8">
    <name type="scientific">Lygus hesperus</name>
    <name type="common">Western plant bug</name>
    <dbReference type="NCBI Taxonomy" id="30085"/>
    <lineage>
        <taxon>Eukaryota</taxon>
        <taxon>Metazoa</taxon>
        <taxon>Ecdysozoa</taxon>
        <taxon>Arthropoda</taxon>
        <taxon>Hexapoda</taxon>
        <taxon>Insecta</taxon>
        <taxon>Pterygota</taxon>
        <taxon>Neoptera</taxon>
        <taxon>Paraneoptera</taxon>
        <taxon>Hemiptera</taxon>
        <taxon>Heteroptera</taxon>
        <taxon>Panheteroptera</taxon>
        <taxon>Cimicomorpha</taxon>
        <taxon>Miridae</taxon>
        <taxon>Mirini</taxon>
        <taxon>Lygus</taxon>
    </lineage>
</organism>
<comment type="similarity">
    <text evidence="3">Belongs to the WD repeat WDR91 family.</text>
</comment>
<evidence type="ECO:0000313" key="7">
    <source>
        <dbReference type="EMBL" id="JAG21577.1"/>
    </source>
</evidence>
<dbReference type="PANTHER" id="PTHR13083">
    <property type="entry name" value="WD REPEAT-CONTAINING PROTEIN 91"/>
    <property type="match status" value="1"/>
</dbReference>
<keyword evidence="5" id="KW-0175">Coiled coil</keyword>
<dbReference type="GO" id="GO:0045022">
    <property type="term" value="P:early endosome to late endosome transport"/>
    <property type="evidence" value="ECO:0007669"/>
    <property type="project" value="InterPro"/>
</dbReference>
<evidence type="ECO:0000313" key="8">
    <source>
        <dbReference type="EMBL" id="JAG21578.1"/>
    </source>
</evidence>
<dbReference type="InterPro" id="IPR056327">
    <property type="entry name" value="ARMC9_CTLH-like_dom"/>
</dbReference>
<dbReference type="EMBL" id="GBHO01022027">
    <property type="protein sequence ID" value="JAG21577.1"/>
    <property type="molecule type" value="Transcribed_RNA"/>
</dbReference>
<comment type="subcellular location">
    <subcellularLocation>
        <location evidence="1">Early endosome</location>
    </subcellularLocation>
    <subcellularLocation>
        <location evidence="2">Late endosome</location>
    </subcellularLocation>
</comment>
<feature type="domain" description="ARMC9 CTLH-like" evidence="6">
    <location>
        <begin position="50"/>
        <end position="167"/>
    </location>
</feature>
<dbReference type="InterPro" id="IPR006594">
    <property type="entry name" value="LisH"/>
</dbReference>
<evidence type="ECO:0000256" key="2">
    <source>
        <dbReference type="ARBA" id="ARBA00004603"/>
    </source>
</evidence>
<evidence type="ECO:0000256" key="5">
    <source>
        <dbReference type="SAM" id="Coils"/>
    </source>
</evidence>
<evidence type="ECO:0000259" key="6">
    <source>
        <dbReference type="Pfam" id="PF23138"/>
    </source>
</evidence>
<protein>
    <submittedName>
        <fullName evidence="8">WD repeat-containing protein 91</fullName>
    </submittedName>
</protein>
<reference evidence="8" key="1">
    <citation type="journal article" date="2014" name="PLoS ONE">
        <title>Transcriptome-Based Identification of ABC Transporters in the Western Tarnished Plant Bug Lygus hesperus.</title>
        <authorList>
            <person name="Hull J.J."/>
            <person name="Chaney K."/>
            <person name="Geib S.M."/>
            <person name="Fabrick J.A."/>
            <person name="Brent C.S."/>
            <person name="Walsh D."/>
            <person name="Lavine L.C."/>
        </authorList>
    </citation>
    <scope>NUCLEOTIDE SEQUENCE</scope>
</reference>
<gene>
    <name evidence="8" type="primary">WDR91_0</name>
    <name evidence="7" type="synonym">WDR91_1</name>
    <name evidence="8" type="ORF">CM83_62826</name>
    <name evidence="7" type="ORF">CM83_62828</name>
</gene>
<dbReference type="Pfam" id="PF23138">
    <property type="entry name" value="CTLH_Armc9"/>
    <property type="match status" value="1"/>
</dbReference>
<reference evidence="8" key="2">
    <citation type="submission" date="2014-07" db="EMBL/GenBank/DDBJ databases">
        <authorList>
            <person name="Hull J."/>
        </authorList>
    </citation>
    <scope>NUCLEOTIDE SEQUENCE</scope>
</reference>
<evidence type="ECO:0000256" key="1">
    <source>
        <dbReference type="ARBA" id="ARBA00004412"/>
    </source>
</evidence>
<evidence type="ECO:0000256" key="3">
    <source>
        <dbReference type="ARBA" id="ARBA00006128"/>
    </source>
</evidence>